<proteinExistence type="predicted"/>
<sequence length="178" mass="19056">MNRLHTINVDDAAGETEQLFVAIKRAIGMVPNTYLTLGSNAPAVLGQVLQTGAVLKKSELSAREQEAINLAVSEASACDYCLAAHSMTGKMAGYTVEQLHELRNGGFSADAKIDALVKFVVRVVKTTGTLPADAVQNVKRAGYSDRQIVEALYAVSAILFTNMLNRVNDTVLDFPKAA</sequence>
<gene>
    <name evidence="2" type="ORF">DWU99_14850</name>
</gene>
<comment type="caution">
    <text evidence="2">The sequence shown here is derived from an EMBL/GenBank/DDBJ whole genome shotgun (WGS) entry which is preliminary data.</text>
</comment>
<feature type="domain" description="Carboxymuconolactone decarboxylase-like" evidence="1">
    <location>
        <begin position="52"/>
        <end position="104"/>
    </location>
</feature>
<dbReference type="RefSeq" id="WP_115478842.1">
    <property type="nucleotide sequence ID" value="NZ_QRBF01000005.1"/>
</dbReference>
<dbReference type="PANTHER" id="PTHR35446:SF3">
    <property type="entry name" value="CMD DOMAIN-CONTAINING PROTEIN"/>
    <property type="match status" value="1"/>
</dbReference>
<accession>A0A370X2T7</accession>
<dbReference type="InterPro" id="IPR003779">
    <property type="entry name" value="CMD-like"/>
</dbReference>
<dbReference type="EMBL" id="QRBF01000005">
    <property type="protein sequence ID" value="RDS82666.1"/>
    <property type="molecule type" value="Genomic_DNA"/>
</dbReference>
<evidence type="ECO:0000313" key="2">
    <source>
        <dbReference type="EMBL" id="RDS82666.1"/>
    </source>
</evidence>
<evidence type="ECO:0000259" key="1">
    <source>
        <dbReference type="Pfam" id="PF02627"/>
    </source>
</evidence>
<dbReference type="InterPro" id="IPR004675">
    <property type="entry name" value="AhpD_core"/>
</dbReference>
<dbReference type="SUPFAM" id="SSF69118">
    <property type="entry name" value="AhpD-like"/>
    <property type="match status" value="1"/>
</dbReference>
<name>A0A370X2T7_9GAMM</name>
<dbReference type="Proteomes" id="UP000255334">
    <property type="component" value="Unassembled WGS sequence"/>
</dbReference>
<dbReference type="OrthoDB" id="9808310at2"/>
<dbReference type="Pfam" id="PF02627">
    <property type="entry name" value="CMD"/>
    <property type="match status" value="1"/>
</dbReference>
<dbReference type="GO" id="GO:0051920">
    <property type="term" value="F:peroxiredoxin activity"/>
    <property type="evidence" value="ECO:0007669"/>
    <property type="project" value="InterPro"/>
</dbReference>
<evidence type="ECO:0000313" key="3">
    <source>
        <dbReference type="Proteomes" id="UP000255334"/>
    </source>
</evidence>
<keyword evidence="3" id="KW-1185">Reference proteome</keyword>
<dbReference type="PANTHER" id="PTHR35446">
    <property type="entry name" value="SI:CH211-175M2.5"/>
    <property type="match status" value="1"/>
</dbReference>
<dbReference type="AlphaFoldDB" id="A0A370X2T7"/>
<dbReference type="NCBIfam" id="TIGR00778">
    <property type="entry name" value="ahpD_dom"/>
    <property type="match status" value="1"/>
</dbReference>
<reference evidence="2 3" key="1">
    <citation type="submission" date="2018-07" db="EMBL/GenBank/DDBJ databases">
        <title>Dyella monticola sp. nov. and Dyella psychrodurans sp. nov. isolated from monsoon evergreen broad-leaved forest soil of Dinghu Mountain, China.</title>
        <authorList>
            <person name="Gao Z."/>
            <person name="Qiu L."/>
        </authorList>
    </citation>
    <scope>NUCLEOTIDE SEQUENCE [LARGE SCALE GENOMIC DNA]</scope>
    <source>
        <strain evidence="2 3">4MSK11</strain>
    </source>
</reference>
<protein>
    <submittedName>
        <fullName evidence="2">Carboxymuconolactone decarboxylase family protein</fullName>
    </submittedName>
</protein>
<organism evidence="2 3">
    <name type="scientific">Dyella psychrodurans</name>
    <dbReference type="NCBI Taxonomy" id="1927960"/>
    <lineage>
        <taxon>Bacteria</taxon>
        <taxon>Pseudomonadati</taxon>
        <taxon>Pseudomonadota</taxon>
        <taxon>Gammaproteobacteria</taxon>
        <taxon>Lysobacterales</taxon>
        <taxon>Rhodanobacteraceae</taxon>
        <taxon>Dyella</taxon>
    </lineage>
</organism>
<dbReference type="Gene3D" id="1.20.1290.10">
    <property type="entry name" value="AhpD-like"/>
    <property type="match status" value="1"/>
</dbReference>
<dbReference type="InterPro" id="IPR029032">
    <property type="entry name" value="AhpD-like"/>
</dbReference>